<keyword evidence="3" id="KW-1185">Reference proteome</keyword>
<name>A0A811PWA9_9POAL</name>
<evidence type="ECO:0000313" key="3">
    <source>
        <dbReference type="Proteomes" id="UP000604825"/>
    </source>
</evidence>
<reference evidence="2" key="1">
    <citation type="submission" date="2020-10" db="EMBL/GenBank/DDBJ databases">
        <authorList>
            <person name="Han B."/>
            <person name="Lu T."/>
            <person name="Zhao Q."/>
            <person name="Huang X."/>
            <person name="Zhao Y."/>
        </authorList>
    </citation>
    <scope>NUCLEOTIDE SEQUENCE</scope>
</reference>
<accession>A0A811PWA9</accession>
<dbReference type="EMBL" id="CAJGYO010000008">
    <property type="protein sequence ID" value="CAD6249162.1"/>
    <property type="molecule type" value="Genomic_DNA"/>
</dbReference>
<feature type="region of interest" description="Disordered" evidence="1">
    <location>
        <begin position="1"/>
        <end position="43"/>
    </location>
</feature>
<evidence type="ECO:0000256" key="1">
    <source>
        <dbReference type="SAM" id="MobiDB-lite"/>
    </source>
</evidence>
<dbReference type="Proteomes" id="UP000604825">
    <property type="component" value="Unassembled WGS sequence"/>
</dbReference>
<gene>
    <name evidence="2" type="ORF">NCGR_LOCUS33005</name>
</gene>
<protein>
    <submittedName>
        <fullName evidence="2">Uncharacterized protein</fullName>
    </submittedName>
</protein>
<proteinExistence type="predicted"/>
<dbReference type="AlphaFoldDB" id="A0A811PWA9"/>
<comment type="caution">
    <text evidence="2">The sequence shown here is derived from an EMBL/GenBank/DDBJ whole genome shotgun (WGS) entry which is preliminary data.</text>
</comment>
<organism evidence="2 3">
    <name type="scientific">Miscanthus lutarioriparius</name>
    <dbReference type="NCBI Taxonomy" id="422564"/>
    <lineage>
        <taxon>Eukaryota</taxon>
        <taxon>Viridiplantae</taxon>
        <taxon>Streptophyta</taxon>
        <taxon>Embryophyta</taxon>
        <taxon>Tracheophyta</taxon>
        <taxon>Spermatophyta</taxon>
        <taxon>Magnoliopsida</taxon>
        <taxon>Liliopsida</taxon>
        <taxon>Poales</taxon>
        <taxon>Poaceae</taxon>
        <taxon>PACMAD clade</taxon>
        <taxon>Panicoideae</taxon>
        <taxon>Andropogonodae</taxon>
        <taxon>Andropogoneae</taxon>
        <taxon>Saccharinae</taxon>
        <taxon>Miscanthus</taxon>
    </lineage>
</organism>
<evidence type="ECO:0000313" key="2">
    <source>
        <dbReference type="EMBL" id="CAD6249162.1"/>
    </source>
</evidence>
<sequence>MATLLQPPVMHGRVVSGGGNKDKLAQRPWWDGNKPVSPRQPWQLGGNEARAVANQVLSVLRCDGEFLQAGRPPPVPRDVFWLRFLEKKQGKQQQIRGGLALREDDLCSRESNASEELLQAGGCMSAKPAAG</sequence>